<dbReference type="InterPro" id="IPR000719">
    <property type="entry name" value="Prot_kinase_dom"/>
</dbReference>
<evidence type="ECO:0000259" key="8">
    <source>
        <dbReference type="PROSITE" id="PS50011"/>
    </source>
</evidence>
<evidence type="ECO:0000256" key="3">
    <source>
        <dbReference type="ARBA" id="ARBA00022741"/>
    </source>
</evidence>
<sequence length="597" mass="67049">MAKNSYVLGKRIARGGMAEIYMGKAIGEAAFQRICAIKRILPHYAQDKEFVEMFRDEAHICKRLQHANIVQVYDFTEVEGSYALIMEHVDGCDLRTLLSACEAAKTRLTVPMSLYIAANSARALHYAHTKSDEITKEPLGIVHRDISPQNILLSYEGEVKITDFGIASAENKITETRPGVVKGKYSYMSPEQVAAKPLDGRSDIFSLAIVLWESLAMKRLFAGQTEVESIRKVQNCEISHDLRELNGDVDEELFQIVMKGLAKERKLRYQSAAAFEKDLLRYLHSRYSDFTSSELGNFLKRILAKKRGKTQDDIKETLSQMQSSQQAPVHQATSLHTNVRADNLIDHGGTGIHRSTVQPVNANTGFQQPAVKSKPPRSFGNQKNQGTQRRGAIPHPVYRQSNFKRRRDGRMILLSLVAIIGVAIFFLTQNNPGDQKLHLKISTEPESILIAINGKKIHNGYTKTPAKISLKPGNYQIEFSRPGYQREVVKVRGKSGGTRNLQKVFLKRQAHSNLVPVKIIAPERKLFINIDNGLFRGATPMRVELTPGAKHSITFNSGDRQKKVLKCTFRTVRPPKGKQLTVLIRPSKQGKARCTIR</sequence>
<dbReference type="InterPro" id="IPR008266">
    <property type="entry name" value="Tyr_kinase_AS"/>
</dbReference>
<dbReference type="Pfam" id="PF08308">
    <property type="entry name" value="PEGA"/>
    <property type="match status" value="1"/>
</dbReference>
<dbReference type="AlphaFoldDB" id="A0A1Y6B8F5"/>
<dbReference type="STRING" id="1513793.SAMN06296036_10271"/>
<reference evidence="10" key="1">
    <citation type="submission" date="2017-04" db="EMBL/GenBank/DDBJ databases">
        <authorList>
            <person name="Varghese N."/>
            <person name="Submissions S."/>
        </authorList>
    </citation>
    <scope>NUCLEOTIDE SEQUENCE [LARGE SCALE GENOMIC DNA]</scope>
    <source>
        <strain evidence="10">RKEM611</strain>
    </source>
</reference>
<accession>A0A1Y6B8F5</accession>
<keyword evidence="7" id="KW-0472">Membrane</keyword>
<dbReference type="InterPro" id="IPR013229">
    <property type="entry name" value="PEGA"/>
</dbReference>
<dbReference type="Gene3D" id="1.10.510.10">
    <property type="entry name" value="Transferase(Phosphotransferase) domain 1"/>
    <property type="match status" value="1"/>
</dbReference>
<keyword evidence="3" id="KW-0547">Nucleotide-binding</keyword>
<evidence type="ECO:0000256" key="7">
    <source>
        <dbReference type="SAM" id="Phobius"/>
    </source>
</evidence>
<keyword evidence="7" id="KW-0812">Transmembrane</keyword>
<dbReference type="EMBL" id="FWZT01000002">
    <property type="protein sequence ID" value="SME93979.1"/>
    <property type="molecule type" value="Genomic_DNA"/>
</dbReference>
<dbReference type="GO" id="GO:0004674">
    <property type="term" value="F:protein serine/threonine kinase activity"/>
    <property type="evidence" value="ECO:0007669"/>
    <property type="project" value="UniProtKB-KW"/>
</dbReference>
<feature type="region of interest" description="Disordered" evidence="6">
    <location>
        <begin position="366"/>
        <end position="402"/>
    </location>
</feature>
<dbReference type="CDD" id="cd14014">
    <property type="entry name" value="STKc_PknB_like"/>
    <property type="match status" value="1"/>
</dbReference>
<dbReference type="Gene3D" id="3.30.200.20">
    <property type="entry name" value="Phosphorylase Kinase, domain 1"/>
    <property type="match status" value="1"/>
</dbReference>
<dbReference type="Proteomes" id="UP000192907">
    <property type="component" value="Unassembled WGS sequence"/>
</dbReference>
<dbReference type="RefSeq" id="WP_132315607.1">
    <property type="nucleotide sequence ID" value="NZ_FWZT01000002.1"/>
</dbReference>
<keyword evidence="5" id="KW-0067">ATP-binding</keyword>
<keyword evidence="4 9" id="KW-0418">Kinase</keyword>
<proteinExistence type="predicted"/>
<keyword evidence="9" id="KW-0723">Serine/threonine-protein kinase</keyword>
<evidence type="ECO:0000256" key="6">
    <source>
        <dbReference type="SAM" id="MobiDB-lite"/>
    </source>
</evidence>
<dbReference type="GO" id="GO:0005524">
    <property type="term" value="F:ATP binding"/>
    <property type="evidence" value="ECO:0007669"/>
    <property type="project" value="UniProtKB-KW"/>
</dbReference>
<keyword evidence="10" id="KW-1185">Reference proteome</keyword>
<dbReference type="PANTHER" id="PTHR43671">
    <property type="entry name" value="SERINE/THREONINE-PROTEIN KINASE NEK"/>
    <property type="match status" value="1"/>
</dbReference>
<evidence type="ECO:0000313" key="9">
    <source>
        <dbReference type="EMBL" id="SME93979.1"/>
    </source>
</evidence>
<dbReference type="EC" id="2.7.11.1" evidence="1"/>
<feature type="domain" description="Protein kinase" evidence="8">
    <location>
        <begin position="6"/>
        <end position="287"/>
    </location>
</feature>
<evidence type="ECO:0000256" key="2">
    <source>
        <dbReference type="ARBA" id="ARBA00022679"/>
    </source>
</evidence>
<protein>
    <recommendedName>
        <fullName evidence="1">non-specific serine/threonine protein kinase</fullName>
        <ecNumber evidence="1">2.7.11.1</ecNumber>
    </recommendedName>
</protein>
<feature type="transmembrane region" description="Helical" evidence="7">
    <location>
        <begin position="411"/>
        <end position="428"/>
    </location>
</feature>
<evidence type="ECO:0000256" key="1">
    <source>
        <dbReference type="ARBA" id="ARBA00012513"/>
    </source>
</evidence>
<dbReference type="OrthoDB" id="5287493at2"/>
<dbReference type="PANTHER" id="PTHR43671:SF13">
    <property type="entry name" value="SERINE_THREONINE-PROTEIN KINASE NEK2"/>
    <property type="match status" value="1"/>
</dbReference>
<dbReference type="PROSITE" id="PS50011">
    <property type="entry name" value="PROTEIN_KINASE_DOM"/>
    <property type="match status" value="1"/>
</dbReference>
<dbReference type="Pfam" id="PF00069">
    <property type="entry name" value="Pkinase"/>
    <property type="match status" value="1"/>
</dbReference>
<keyword evidence="7" id="KW-1133">Transmembrane helix</keyword>
<evidence type="ECO:0000313" key="10">
    <source>
        <dbReference type="Proteomes" id="UP000192907"/>
    </source>
</evidence>
<dbReference type="SUPFAM" id="SSF56112">
    <property type="entry name" value="Protein kinase-like (PK-like)"/>
    <property type="match status" value="1"/>
</dbReference>
<dbReference type="InterPro" id="IPR050660">
    <property type="entry name" value="NEK_Ser/Thr_kinase"/>
</dbReference>
<evidence type="ECO:0000256" key="5">
    <source>
        <dbReference type="ARBA" id="ARBA00022840"/>
    </source>
</evidence>
<organism evidence="9 10">
    <name type="scientific">Pseudobacteriovorax antillogorgiicola</name>
    <dbReference type="NCBI Taxonomy" id="1513793"/>
    <lineage>
        <taxon>Bacteria</taxon>
        <taxon>Pseudomonadati</taxon>
        <taxon>Bdellovibrionota</taxon>
        <taxon>Oligoflexia</taxon>
        <taxon>Oligoflexales</taxon>
        <taxon>Pseudobacteriovoracaceae</taxon>
        <taxon>Pseudobacteriovorax</taxon>
    </lineage>
</organism>
<evidence type="ECO:0000256" key="4">
    <source>
        <dbReference type="ARBA" id="ARBA00022777"/>
    </source>
</evidence>
<feature type="compositionally biased region" description="Polar residues" evidence="6">
    <location>
        <begin position="379"/>
        <end position="388"/>
    </location>
</feature>
<gene>
    <name evidence="9" type="ORF">SAMN06296036_10271</name>
</gene>
<dbReference type="PROSITE" id="PS00109">
    <property type="entry name" value="PROTEIN_KINASE_TYR"/>
    <property type="match status" value="1"/>
</dbReference>
<dbReference type="InterPro" id="IPR011009">
    <property type="entry name" value="Kinase-like_dom_sf"/>
</dbReference>
<keyword evidence="2" id="KW-0808">Transferase</keyword>
<name>A0A1Y6B8F5_9BACT</name>